<dbReference type="PANTHER" id="PTHR47396">
    <property type="entry name" value="TYPE I RESTRICTION ENZYME ECOKI R PROTEIN"/>
    <property type="match status" value="1"/>
</dbReference>
<sequence length="165" mass="19275">MQEHALKSLDSLRNKDENKGLIIFATGTGKTILCALDVRSFSPKQFLFIVHNEEILNRAKEEFQKVFPDEDKSKFGLFTGKNKDMDAKYVFATIQTLSNNDNYKRFKENHFDYIVFDETHRSAAKTYQKVFNYFEPKFLLGMTAPPERTDELIFLNCLISISHMR</sequence>
<dbReference type="GO" id="GO:0003677">
    <property type="term" value="F:DNA binding"/>
    <property type="evidence" value="ECO:0007669"/>
    <property type="project" value="InterPro"/>
</dbReference>
<keyword evidence="2" id="KW-0378">Hydrolase</keyword>
<dbReference type="InterPro" id="IPR050742">
    <property type="entry name" value="Helicase_Restrict-Modif_Enz"/>
</dbReference>
<dbReference type="InterPro" id="IPR014001">
    <property type="entry name" value="Helicase_ATP-bd"/>
</dbReference>
<name>A0A380H167_9STAP</name>
<keyword evidence="2" id="KW-0067">ATP-binding</keyword>
<dbReference type="InterPro" id="IPR027417">
    <property type="entry name" value="P-loop_NTPase"/>
</dbReference>
<evidence type="ECO:0000313" key="3">
    <source>
        <dbReference type="Proteomes" id="UP000255425"/>
    </source>
</evidence>
<dbReference type="CDD" id="cd18032">
    <property type="entry name" value="DEXHc_RE_I_III_res"/>
    <property type="match status" value="1"/>
</dbReference>
<dbReference type="GO" id="GO:0005524">
    <property type="term" value="F:ATP binding"/>
    <property type="evidence" value="ECO:0007669"/>
    <property type="project" value="InterPro"/>
</dbReference>
<dbReference type="InterPro" id="IPR006935">
    <property type="entry name" value="Helicase/UvrB_N"/>
</dbReference>
<gene>
    <name evidence="2" type="ORF">NCTC11807_00572</name>
</gene>
<dbReference type="GO" id="GO:0005829">
    <property type="term" value="C:cytosol"/>
    <property type="evidence" value="ECO:0007669"/>
    <property type="project" value="TreeGrafter"/>
</dbReference>
<dbReference type="Gene3D" id="3.40.50.300">
    <property type="entry name" value="P-loop containing nucleotide triphosphate hydrolases"/>
    <property type="match status" value="1"/>
</dbReference>
<dbReference type="Pfam" id="PF04851">
    <property type="entry name" value="ResIII"/>
    <property type="match status" value="1"/>
</dbReference>
<feature type="domain" description="Helicase ATP-binding" evidence="1">
    <location>
        <begin position="11"/>
        <end position="164"/>
    </location>
</feature>
<dbReference type="GO" id="GO:0004386">
    <property type="term" value="F:helicase activity"/>
    <property type="evidence" value="ECO:0007669"/>
    <property type="project" value="UniProtKB-KW"/>
</dbReference>
<evidence type="ECO:0000259" key="1">
    <source>
        <dbReference type="PROSITE" id="PS51192"/>
    </source>
</evidence>
<dbReference type="AlphaFoldDB" id="A0A380H167"/>
<reference evidence="2 3" key="1">
    <citation type="submission" date="2018-06" db="EMBL/GenBank/DDBJ databases">
        <authorList>
            <consortium name="Pathogen Informatics"/>
            <person name="Doyle S."/>
        </authorList>
    </citation>
    <scope>NUCLEOTIDE SEQUENCE [LARGE SCALE GENOMIC DNA]</scope>
    <source>
        <strain evidence="2 3">NCTC11807</strain>
    </source>
</reference>
<accession>A0A380H167</accession>
<proteinExistence type="predicted"/>
<dbReference type="SMART" id="SM00487">
    <property type="entry name" value="DEXDc"/>
    <property type="match status" value="1"/>
</dbReference>
<dbReference type="EMBL" id="UHDZ01000001">
    <property type="protein sequence ID" value="SUM68555.1"/>
    <property type="molecule type" value="Genomic_DNA"/>
</dbReference>
<evidence type="ECO:0000313" key="2">
    <source>
        <dbReference type="EMBL" id="SUM68555.1"/>
    </source>
</evidence>
<dbReference type="Proteomes" id="UP000255425">
    <property type="component" value="Unassembled WGS sequence"/>
</dbReference>
<keyword evidence="2" id="KW-0547">Nucleotide-binding</keyword>
<dbReference type="SUPFAM" id="SSF52540">
    <property type="entry name" value="P-loop containing nucleoside triphosphate hydrolases"/>
    <property type="match status" value="1"/>
</dbReference>
<dbReference type="GO" id="GO:0016787">
    <property type="term" value="F:hydrolase activity"/>
    <property type="evidence" value="ECO:0007669"/>
    <property type="project" value="InterPro"/>
</dbReference>
<protein>
    <submittedName>
        <fullName evidence="2">Helicase</fullName>
    </submittedName>
</protein>
<dbReference type="PANTHER" id="PTHR47396:SF1">
    <property type="entry name" value="ATP-DEPENDENT HELICASE IRC3-RELATED"/>
    <property type="match status" value="1"/>
</dbReference>
<dbReference type="PROSITE" id="PS51192">
    <property type="entry name" value="HELICASE_ATP_BIND_1"/>
    <property type="match status" value="1"/>
</dbReference>
<keyword evidence="3" id="KW-1185">Reference proteome</keyword>
<keyword evidence="2" id="KW-0347">Helicase</keyword>
<organism evidence="2 3">
    <name type="scientific">Staphylococcus saccharolyticus</name>
    <dbReference type="NCBI Taxonomy" id="33028"/>
    <lineage>
        <taxon>Bacteria</taxon>
        <taxon>Bacillati</taxon>
        <taxon>Bacillota</taxon>
        <taxon>Bacilli</taxon>
        <taxon>Bacillales</taxon>
        <taxon>Staphylococcaceae</taxon>
        <taxon>Staphylococcus</taxon>
    </lineage>
</organism>